<keyword evidence="3 6" id="KW-0812">Transmembrane</keyword>
<evidence type="ECO:0000313" key="8">
    <source>
        <dbReference type="Proteomes" id="UP000053558"/>
    </source>
</evidence>
<feature type="transmembrane region" description="Helical" evidence="6">
    <location>
        <begin position="116"/>
        <end position="137"/>
    </location>
</feature>
<dbReference type="InterPro" id="IPR036259">
    <property type="entry name" value="MFS_trans_sf"/>
</dbReference>
<evidence type="ECO:0000256" key="2">
    <source>
        <dbReference type="ARBA" id="ARBA00022448"/>
    </source>
</evidence>
<reference evidence="8" key="1">
    <citation type="journal article" date="2012" name="Science">
        <title>The Paleozoic origin of enzymatic lignin decomposition reconstructed from 31 fungal genomes.</title>
        <authorList>
            <person name="Floudas D."/>
            <person name="Binder M."/>
            <person name="Riley R."/>
            <person name="Barry K."/>
            <person name="Blanchette R.A."/>
            <person name="Henrissat B."/>
            <person name="Martinez A.T."/>
            <person name="Otillar R."/>
            <person name="Spatafora J.W."/>
            <person name="Yadav J.S."/>
            <person name="Aerts A."/>
            <person name="Benoit I."/>
            <person name="Boyd A."/>
            <person name="Carlson A."/>
            <person name="Copeland A."/>
            <person name="Coutinho P.M."/>
            <person name="de Vries R.P."/>
            <person name="Ferreira P."/>
            <person name="Findley K."/>
            <person name="Foster B."/>
            <person name="Gaskell J."/>
            <person name="Glotzer D."/>
            <person name="Gorecki P."/>
            <person name="Heitman J."/>
            <person name="Hesse C."/>
            <person name="Hori C."/>
            <person name="Igarashi K."/>
            <person name="Jurgens J.A."/>
            <person name="Kallen N."/>
            <person name="Kersten P."/>
            <person name="Kohler A."/>
            <person name="Kuees U."/>
            <person name="Kumar T.K.A."/>
            <person name="Kuo A."/>
            <person name="LaButti K."/>
            <person name="Larrondo L.F."/>
            <person name="Lindquist E."/>
            <person name="Ling A."/>
            <person name="Lombard V."/>
            <person name="Lucas S."/>
            <person name="Lundell T."/>
            <person name="Martin R."/>
            <person name="McLaughlin D.J."/>
            <person name="Morgenstern I."/>
            <person name="Morin E."/>
            <person name="Murat C."/>
            <person name="Nagy L.G."/>
            <person name="Nolan M."/>
            <person name="Ohm R.A."/>
            <person name="Patyshakuliyeva A."/>
            <person name="Rokas A."/>
            <person name="Ruiz-Duenas F.J."/>
            <person name="Sabat G."/>
            <person name="Salamov A."/>
            <person name="Samejima M."/>
            <person name="Schmutz J."/>
            <person name="Slot J.C."/>
            <person name="St John F."/>
            <person name="Stenlid J."/>
            <person name="Sun H."/>
            <person name="Sun S."/>
            <person name="Syed K."/>
            <person name="Tsang A."/>
            <person name="Wiebenga A."/>
            <person name="Young D."/>
            <person name="Pisabarro A."/>
            <person name="Eastwood D.C."/>
            <person name="Martin F."/>
            <person name="Cullen D."/>
            <person name="Grigoriev I.V."/>
            <person name="Hibbett D.S."/>
        </authorList>
    </citation>
    <scope>NUCLEOTIDE SEQUENCE [LARGE SCALE GENOMIC DNA]</scope>
    <source>
        <strain evidence="8">RWD-64-598 SS2</strain>
    </source>
</reference>
<comment type="subcellular location">
    <subcellularLocation>
        <location evidence="1">Membrane</location>
        <topology evidence="1">Multi-pass membrane protein</topology>
    </subcellularLocation>
</comment>
<evidence type="ECO:0000256" key="4">
    <source>
        <dbReference type="ARBA" id="ARBA00022989"/>
    </source>
</evidence>
<dbReference type="PANTHER" id="PTHR23501">
    <property type="entry name" value="MAJOR FACILITATOR SUPERFAMILY"/>
    <property type="match status" value="1"/>
</dbReference>
<organism evidence="7 8">
    <name type="scientific">Coniophora puteana (strain RWD-64-598)</name>
    <name type="common">Brown rot fungus</name>
    <dbReference type="NCBI Taxonomy" id="741705"/>
    <lineage>
        <taxon>Eukaryota</taxon>
        <taxon>Fungi</taxon>
        <taxon>Dikarya</taxon>
        <taxon>Basidiomycota</taxon>
        <taxon>Agaricomycotina</taxon>
        <taxon>Agaricomycetes</taxon>
        <taxon>Agaricomycetidae</taxon>
        <taxon>Boletales</taxon>
        <taxon>Coniophorineae</taxon>
        <taxon>Coniophoraceae</taxon>
        <taxon>Coniophora</taxon>
    </lineage>
</organism>
<dbReference type="GO" id="GO:0005886">
    <property type="term" value="C:plasma membrane"/>
    <property type="evidence" value="ECO:0007669"/>
    <property type="project" value="TreeGrafter"/>
</dbReference>
<keyword evidence="8" id="KW-1185">Reference proteome</keyword>
<dbReference type="RefSeq" id="XP_007769805.1">
    <property type="nucleotide sequence ID" value="XM_007771615.1"/>
</dbReference>
<comment type="caution">
    <text evidence="7">The sequence shown here is derived from an EMBL/GenBank/DDBJ whole genome shotgun (WGS) entry which is preliminary data.</text>
</comment>
<dbReference type="Pfam" id="PF06609">
    <property type="entry name" value="TRI12"/>
    <property type="match status" value="1"/>
</dbReference>
<dbReference type="OMA" id="ARYSHRN"/>
<keyword evidence="2" id="KW-0813">Transport</keyword>
<dbReference type="PANTHER" id="PTHR23501:SF198">
    <property type="entry name" value="AZOLE RESISTANCE PROTEIN 1-RELATED"/>
    <property type="match status" value="1"/>
</dbReference>
<sequence>FLIALGLVALDQTILSTALPVIASYFNAVSDLSWIASAYFLPQAVFMLFFGRVLTLAPAKVVFLLTIFLFELGSLFCAVAPSVDFLIFGRAFAGLGASGLWVFGPLLGGELAGTRWCFYINLPVGSAAIAVVAIFLPNLATDSEKSGSFQKWLHLDWVGTLLSFAMVTFLLIPLQWGGVVKSWSSPAVIVLLTLSGLSIVAFLLWEIHQGDNAILPTKIFFQRNMFWICVTTVSTETIILPRGLPIPLPILYQSKGHSAIKSGIDILPYMMYVASFGRLRLFTNRGGLVLATGYAWPFVIFCPSIASVGFGLLYTVTPQTSIPHIIGFQILLGAGLGGAMQITLVIAQGKVAHDPKLISIATSLVTFSQLMGCSVGLA</sequence>
<dbReference type="GO" id="GO:0022857">
    <property type="term" value="F:transmembrane transporter activity"/>
    <property type="evidence" value="ECO:0007669"/>
    <property type="project" value="InterPro"/>
</dbReference>
<feature type="transmembrane region" description="Helical" evidence="6">
    <location>
        <begin position="61"/>
        <end position="81"/>
    </location>
</feature>
<dbReference type="Pfam" id="PF07690">
    <property type="entry name" value="MFS_1"/>
    <property type="match status" value="1"/>
</dbReference>
<feature type="transmembrane region" description="Helical" evidence="6">
    <location>
        <begin position="34"/>
        <end position="54"/>
    </location>
</feature>
<evidence type="ECO:0000256" key="1">
    <source>
        <dbReference type="ARBA" id="ARBA00004141"/>
    </source>
</evidence>
<proteinExistence type="predicted"/>
<feature type="transmembrane region" description="Helical" evidence="6">
    <location>
        <begin position="326"/>
        <end position="346"/>
    </location>
</feature>
<feature type="transmembrane region" description="Helical" evidence="6">
    <location>
        <begin position="87"/>
        <end position="104"/>
    </location>
</feature>
<dbReference type="InterPro" id="IPR011701">
    <property type="entry name" value="MFS"/>
</dbReference>
<evidence type="ECO:0000256" key="3">
    <source>
        <dbReference type="ARBA" id="ARBA00022692"/>
    </source>
</evidence>
<dbReference type="Gene3D" id="1.20.1250.20">
    <property type="entry name" value="MFS general substrate transporter like domains"/>
    <property type="match status" value="1"/>
</dbReference>
<evidence type="ECO:0000256" key="5">
    <source>
        <dbReference type="ARBA" id="ARBA00023136"/>
    </source>
</evidence>
<dbReference type="Proteomes" id="UP000053558">
    <property type="component" value="Unassembled WGS sequence"/>
</dbReference>
<dbReference type="SUPFAM" id="SSF103473">
    <property type="entry name" value="MFS general substrate transporter"/>
    <property type="match status" value="1"/>
</dbReference>
<protein>
    <submittedName>
        <fullName evidence="7">MFS general substrate transporter</fullName>
    </submittedName>
</protein>
<name>A0A5M3ML72_CONPW</name>
<dbReference type="OrthoDB" id="10021397at2759"/>
<feature type="transmembrane region" description="Helical" evidence="6">
    <location>
        <begin position="186"/>
        <end position="205"/>
    </location>
</feature>
<dbReference type="EMBL" id="JH711580">
    <property type="protein sequence ID" value="EIW79989.1"/>
    <property type="molecule type" value="Genomic_DNA"/>
</dbReference>
<feature type="transmembrane region" description="Helical" evidence="6">
    <location>
        <begin position="294"/>
        <end position="314"/>
    </location>
</feature>
<feature type="non-terminal residue" evidence="7">
    <location>
        <position position="1"/>
    </location>
</feature>
<feature type="transmembrane region" description="Helical" evidence="6">
    <location>
        <begin position="225"/>
        <end position="245"/>
    </location>
</feature>
<dbReference type="GeneID" id="19207998"/>
<dbReference type="KEGG" id="cput:CONPUDRAFT_59006"/>
<dbReference type="AlphaFoldDB" id="A0A5M3ML72"/>
<keyword evidence="5 6" id="KW-0472">Membrane</keyword>
<evidence type="ECO:0000313" key="7">
    <source>
        <dbReference type="EMBL" id="EIW79989.1"/>
    </source>
</evidence>
<gene>
    <name evidence="7" type="ORF">CONPUDRAFT_59006</name>
</gene>
<accession>A0A5M3ML72</accession>
<evidence type="ECO:0000256" key="6">
    <source>
        <dbReference type="SAM" id="Phobius"/>
    </source>
</evidence>
<dbReference type="InterPro" id="IPR010573">
    <property type="entry name" value="MFS_Str1/Tri12-like"/>
</dbReference>
<feature type="transmembrane region" description="Helical" evidence="6">
    <location>
        <begin position="157"/>
        <end position="174"/>
    </location>
</feature>
<keyword evidence="4 6" id="KW-1133">Transmembrane helix</keyword>